<evidence type="ECO:0000256" key="4">
    <source>
        <dbReference type="ARBA" id="ARBA00004613"/>
    </source>
</evidence>
<comment type="subcellular location">
    <subcellularLocation>
        <location evidence="1">Endoplasmic reticulum</location>
    </subcellularLocation>
    <subcellularLocation>
        <location evidence="3">Golgi apparatus</location>
    </subcellularLocation>
    <subcellularLocation>
        <location evidence="2">Lysosome</location>
    </subcellularLocation>
    <subcellularLocation>
        <location evidence="4">Secreted</location>
    </subcellularLocation>
</comment>
<keyword evidence="8" id="KW-0645">Protease</keyword>
<evidence type="ECO:0000256" key="10">
    <source>
        <dbReference type="ARBA" id="ARBA00022729"/>
    </source>
</evidence>
<dbReference type="GO" id="GO:0005576">
    <property type="term" value="C:extracellular region"/>
    <property type="evidence" value="ECO:0007669"/>
    <property type="project" value="UniProtKB-SubCell"/>
</dbReference>
<reference evidence="22" key="1">
    <citation type="submission" date="2018-05" db="EMBL/GenBank/DDBJ databases">
        <authorList>
            <person name="Lanie J.A."/>
            <person name="Ng W.-L."/>
            <person name="Kazmierczak K.M."/>
            <person name="Andrzejewski T.M."/>
            <person name="Davidsen T.M."/>
            <person name="Wayne K.J."/>
            <person name="Tettelin H."/>
            <person name="Glass J.I."/>
            <person name="Rusch D."/>
            <person name="Podicherti R."/>
            <person name="Tsui H.-C.T."/>
            <person name="Winkler M.E."/>
        </authorList>
    </citation>
    <scope>NUCLEOTIDE SEQUENCE</scope>
</reference>
<evidence type="ECO:0000256" key="16">
    <source>
        <dbReference type="ARBA" id="ARBA00023145"/>
    </source>
</evidence>
<evidence type="ECO:0000256" key="19">
    <source>
        <dbReference type="ARBA" id="ARBA00025833"/>
    </source>
</evidence>
<dbReference type="SUPFAM" id="SSF53187">
    <property type="entry name" value="Zn-dependent exopeptidases"/>
    <property type="match status" value="1"/>
</dbReference>
<evidence type="ECO:0000256" key="13">
    <source>
        <dbReference type="ARBA" id="ARBA00022833"/>
    </source>
</evidence>
<organism evidence="22">
    <name type="scientific">marine metagenome</name>
    <dbReference type="NCBI Taxonomy" id="408172"/>
    <lineage>
        <taxon>unclassified sequences</taxon>
        <taxon>metagenomes</taxon>
        <taxon>ecological metagenomes</taxon>
    </lineage>
</organism>
<evidence type="ECO:0000256" key="8">
    <source>
        <dbReference type="ARBA" id="ARBA00022670"/>
    </source>
</evidence>
<evidence type="ECO:0000256" key="15">
    <source>
        <dbReference type="ARBA" id="ARBA00023049"/>
    </source>
</evidence>
<sequence length="466" mass="51925">MKLNWHEIDRFLTGEAWSGSLIRKHTTELADVIGPRWGGSSQDRMTAEYISGEMKTAGLDRSDIEPFEIDTWNHGSVSITLPEDNNRRISSLPFLRCKSIDLVTPLLDVGHAAVHQVEELRATMKGAIVLASISPEPFTSIEPFTARISRLADAGAAAIIAIEPKTGGRMEYANSDEWLNVGPQKDAIAVVKTSSEDGAYLRRIAPNEPLIRVSVDSKYFDSEAYNTVAELEGDLYPDHHLILAGHHDTVIGTPGGNDNTSGTIGVMETARTLAVLRDVLGVRPGISIRFATWSGEEQHLQGSRAYVSRHYAENSPERENKPLLNINLDELSTGHMKGIVLTFPHLRKFIQGQLDTMDDGLKCHVLSHMDAHSDHFPFVEQAIDAAITWRWRFWGRHKDANFHHETGDAANKLNVRELKEYVGQLARLLLRLSHVPPDDWPVNPVTISEVNRMIERDAGSSHPTFH</sequence>
<keyword evidence="17" id="KW-0325">Glycoprotein</keyword>
<dbReference type="GO" id="GO:0046872">
    <property type="term" value="F:metal ion binding"/>
    <property type="evidence" value="ECO:0007669"/>
    <property type="project" value="UniProtKB-KW"/>
</dbReference>
<evidence type="ECO:0000256" key="5">
    <source>
        <dbReference type="ARBA" id="ARBA00014116"/>
    </source>
</evidence>
<evidence type="ECO:0000256" key="7">
    <source>
        <dbReference type="ARBA" id="ARBA00022645"/>
    </source>
</evidence>
<keyword evidence="11" id="KW-0378">Hydrolase</keyword>
<dbReference type="PANTHER" id="PTHR12053:SF3">
    <property type="entry name" value="CARBOXYPEPTIDASE Q"/>
    <property type="match status" value="1"/>
</dbReference>
<comment type="subunit">
    <text evidence="19">Homodimer. The monomeric form is inactive while the homodimer is active.</text>
</comment>
<dbReference type="GO" id="GO:0005764">
    <property type="term" value="C:lysosome"/>
    <property type="evidence" value="ECO:0007669"/>
    <property type="project" value="UniProtKB-SubCell"/>
</dbReference>
<dbReference type="InterPro" id="IPR039866">
    <property type="entry name" value="CPQ"/>
</dbReference>
<keyword evidence="13" id="KW-0862">Zinc</keyword>
<keyword evidence="18" id="KW-0458">Lysosome</keyword>
<evidence type="ECO:0000256" key="2">
    <source>
        <dbReference type="ARBA" id="ARBA00004371"/>
    </source>
</evidence>
<keyword evidence="10" id="KW-0732">Signal</keyword>
<dbReference type="InterPro" id="IPR007484">
    <property type="entry name" value="Peptidase_M28"/>
</dbReference>
<evidence type="ECO:0000256" key="18">
    <source>
        <dbReference type="ARBA" id="ARBA00023228"/>
    </source>
</evidence>
<dbReference type="GO" id="GO:0005783">
    <property type="term" value="C:endoplasmic reticulum"/>
    <property type="evidence" value="ECO:0007669"/>
    <property type="project" value="UniProtKB-SubCell"/>
</dbReference>
<keyword evidence="6" id="KW-0964">Secreted</keyword>
<name>A0A381ZUC1_9ZZZZ</name>
<dbReference type="EMBL" id="UINC01022700">
    <property type="protein sequence ID" value="SVA92856.1"/>
    <property type="molecule type" value="Genomic_DNA"/>
</dbReference>
<evidence type="ECO:0000256" key="9">
    <source>
        <dbReference type="ARBA" id="ARBA00022723"/>
    </source>
</evidence>
<dbReference type="GO" id="GO:0005794">
    <property type="term" value="C:Golgi apparatus"/>
    <property type="evidence" value="ECO:0007669"/>
    <property type="project" value="UniProtKB-SubCell"/>
</dbReference>
<dbReference type="AlphaFoldDB" id="A0A381ZUC1"/>
<evidence type="ECO:0000256" key="17">
    <source>
        <dbReference type="ARBA" id="ARBA00023180"/>
    </source>
</evidence>
<dbReference type="GO" id="GO:0006508">
    <property type="term" value="P:proteolysis"/>
    <property type="evidence" value="ECO:0007669"/>
    <property type="project" value="UniProtKB-KW"/>
</dbReference>
<dbReference type="Gene3D" id="3.40.630.10">
    <property type="entry name" value="Zn peptidases"/>
    <property type="match status" value="1"/>
</dbReference>
<evidence type="ECO:0000256" key="20">
    <source>
        <dbReference type="ARBA" id="ARBA00033328"/>
    </source>
</evidence>
<feature type="domain" description="Peptidase M28" evidence="21">
    <location>
        <begin position="226"/>
        <end position="421"/>
    </location>
</feature>
<dbReference type="Pfam" id="PF04389">
    <property type="entry name" value="Peptidase_M28"/>
    <property type="match status" value="1"/>
</dbReference>
<proteinExistence type="predicted"/>
<keyword evidence="14" id="KW-0333">Golgi apparatus</keyword>
<evidence type="ECO:0000259" key="21">
    <source>
        <dbReference type="Pfam" id="PF04389"/>
    </source>
</evidence>
<keyword evidence="15" id="KW-0482">Metalloprotease</keyword>
<keyword evidence="7" id="KW-0121">Carboxypeptidase</keyword>
<dbReference type="GO" id="GO:0004180">
    <property type="term" value="F:carboxypeptidase activity"/>
    <property type="evidence" value="ECO:0007669"/>
    <property type="project" value="UniProtKB-KW"/>
</dbReference>
<evidence type="ECO:0000313" key="22">
    <source>
        <dbReference type="EMBL" id="SVA92856.1"/>
    </source>
</evidence>
<evidence type="ECO:0000256" key="14">
    <source>
        <dbReference type="ARBA" id="ARBA00023034"/>
    </source>
</evidence>
<dbReference type="GO" id="GO:0070573">
    <property type="term" value="F:metallodipeptidase activity"/>
    <property type="evidence" value="ECO:0007669"/>
    <property type="project" value="InterPro"/>
</dbReference>
<evidence type="ECO:0000256" key="12">
    <source>
        <dbReference type="ARBA" id="ARBA00022824"/>
    </source>
</evidence>
<accession>A0A381ZUC1</accession>
<evidence type="ECO:0000256" key="1">
    <source>
        <dbReference type="ARBA" id="ARBA00004240"/>
    </source>
</evidence>
<evidence type="ECO:0000256" key="3">
    <source>
        <dbReference type="ARBA" id="ARBA00004555"/>
    </source>
</evidence>
<keyword evidence="12" id="KW-0256">Endoplasmic reticulum</keyword>
<gene>
    <name evidence="22" type="ORF">METZ01_LOCUS145710</name>
</gene>
<keyword evidence="9" id="KW-0479">Metal-binding</keyword>
<evidence type="ECO:0000256" key="11">
    <source>
        <dbReference type="ARBA" id="ARBA00022801"/>
    </source>
</evidence>
<dbReference type="Gene3D" id="3.50.30.30">
    <property type="match status" value="1"/>
</dbReference>
<dbReference type="PANTHER" id="PTHR12053">
    <property type="entry name" value="PROTEASE FAMILY M28 PLASMA GLUTAMATE CARBOXYPEPTIDASE-RELATED"/>
    <property type="match status" value="1"/>
</dbReference>
<evidence type="ECO:0000256" key="6">
    <source>
        <dbReference type="ARBA" id="ARBA00022525"/>
    </source>
</evidence>
<protein>
    <recommendedName>
        <fullName evidence="5">Carboxypeptidase Q</fullName>
    </recommendedName>
    <alternativeName>
        <fullName evidence="20">Plasma glutamate carboxypeptidase</fullName>
    </alternativeName>
</protein>
<keyword evidence="16" id="KW-0865">Zymogen</keyword>